<reference evidence="2 3" key="1">
    <citation type="journal article" date="2014" name="Syst. Appl. Microbiol.">
        <title>Microsymbionts of Phaseolus vulgaris in acid and alkaline soils of Mexico.</title>
        <authorList>
            <person name="Verastegui-Valdes M.M."/>
            <person name="Zhang Y.J."/>
            <person name="Rivera-Orduna F.N."/>
            <person name="Cheng H.P."/>
            <person name="Sui X.H."/>
            <person name="Wang E.T."/>
        </authorList>
    </citation>
    <scope>NUCLEOTIDE SEQUENCE [LARGE SCALE GENOMIC DNA]</scope>
    <source>
        <strain evidence="2 3">FG01</strain>
    </source>
</reference>
<keyword evidence="1" id="KW-1133">Transmembrane helix</keyword>
<dbReference type="AlphaFoldDB" id="A0A2S3YPQ1"/>
<sequence length="80" mass="8576">MLSSARMVAAAATLAVVAGVLVWIYRQGGDGVRNSVERQNNEAANSADTKRLDYDACSHSGGLWNFGAGKCERPARRGRH</sequence>
<dbReference type="EMBL" id="LODU01000025">
    <property type="protein sequence ID" value="POH32908.1"/>
    <property type="molecule type" value="Genomic_DNA"/>
</dbReference>
<feature type="transmembrane region" description="Helical" evidence="1">
    <location>
        <begin position="6"/>
        <end position="25"/>
    </location>
</feature>
<gene>
    <name evidence="2" type="ORF">ATY31_13560</name>
</gene>
<comment type="caution">
    <text evidence="2">The sequence shown here is derived from an EMBL/GenBank/DDBJ whole genome shotgun (WGS) entry which is preliminary data.</text>
</comment>
<protein>
    <submittedName>
        <fullName evidence="2">Uncharacterized protein</fullName>
    </submittedName>
</protein>
<evidence type="ECO:0000256" key="1">
    <source>
        <dbReference type="SAM" id="Phobius"/>
    </source>
</evidence>
<name>A0A2S3YPQ1_9HYPH</name>
<accession>A0A2S3YPQ1</accession>
<proteinExistence type="predicted"/>
<evidence type="ECO:0000313" key="2">
    <source>
        <dbReference type="EMBL" id="POH32908.1"/>
    </source>
</evidence>
<organism evidence="2 3">
    <name type="scientific">Sinorhizobium americanum</name>
    <dbReference type="NCBI Taxonomy" id="194963"/>
    <lineage>
        <taxon>Bacteria</taxon>
        <taxon>Pseudomonadati</taxon>
        <taxon>Pseudomonadota</taxon>
        <taxon>Alphaproteobacteria</taxon>
        <taxon>Hyphomicrobiales</taxon>
        <taxon>Rhizobiaceae</taxon>
        <taxon>Sinorhizobium/Ensifer group</taxon>
        <taxon>Sinorhizobium</taxon>
    </lineage>
</organism>
<keyword evidence="1" id="KW-0812">Transmembrane</keyword>
<dbReference type="Proteomes" id="UP000237511">
    <property type="component" value="Unassembled WGS sequence"/>
</dbReference>
<keyword evidence="1" id="KW-0472">Membrane</keyword>
<evidence type="ECO:0000313" key="3">
    <source>
        <dbReference type="Proteomes" id="UP000237511"/>
    </source>
</evidence>